<accession>A0AAD5QZY8</accession>
<protein>
    <submittedName>
        <fullName evidence="2">Uncharacterized protein</fullName>
    </submittedName>
</protein>
<reference evidence="2" key="1">
    <citation type="submission" date="2021-06" db="EMBL/GenBank/DDBJ databases">
        <title>Parelaphostrongylus tenuis whole genome reference sequence.</title>
        <authorList>
            <person name="Garwood T.J."/>
            <person name="Larsen P.A."/>
            <person name="Fountain-Jones N.M."/>
            <person name="Garbe J.R."/>
            <person name="Macchietto M.G."/>
            <person name="Kania S.A."/>
            <person name="Gerhold R.W."/>
            <person name="Richards J.E."/>
            <person name="Wolf T.M."/>
        </authorList>
    </citation>
    <scope>NUCLEOTIDE SEQUENCE</scope>
    <source>
        <strain evidence="2">MNPRO001-30</strain>
        <tissue evidence="2">Meninges</tissue>
    </source>
</reference>
<dbReference type="PROSITE" id="PS51835">
    <property type="entry name" value="DENN_C9ORF72"/>
    <property type="match status" value="1"/>
</dbReference>
<comment type="caution">
    <text evidence="2">The sequence shown here is derived from an EMBL/GenBank/DDBJ whole genome shotgun (WGS) entry which is preliminary data.</text>
</comment>
<evidence type="ECO:0000313" key="3">
    <source>
        <dbReference type="Proteomes" id="UP001196413"/>
    </source>
</evidence>
<dbReference type="PANTHER" id="PTHR31855:SF2">
    <property type="entry name" value="GUANINE NUCLEOTIDE EXCHANGE FACTOR C9ORF72"/>
    <property type="match status" value="1"/>
</dbReference>
<keyword evidence="3" id="KW-1185">Reference proteome</keyword>
<dbReference type="InterPro" id="IPR027819">
    <property type="entry name" value="C9orf72"/>
</dbReference>
<organism evidence="2 3">
    <name type="scientific">Parelaphostrongylus tenuis</name>
    <name type="common">Meningeal worm</name>
    <dbReference type="NCBI Taxonomy" id="148309"/>
    <lineage>
        <taxon>Eukaryota</taxon>
        <taxon>Metazoa</taxon>
        <taxon>Ecdysozoa</taxon>
        <taxon>Nematoda</taxon>
        <taxon>Chromadorea</taxon>
        <taxon>Rhabditida</taxon>
        <taxon>Rhabditina</taxon>
        <taxon>Rhabditomorpha</taxon>
        <taxon>Strongyloidea</taxon>
        <taxon>Metastrongylidae</taxon>
        <taxon>Parelaphostrongylus</taxon>
    </lineage>
</organism>
<dbReference type="GO" id="GO:0005776">
    <property type="term" value="C:autophagosome"/>
    <property type="evidence" value="ECO:0007669"/>
    <property type="project" value="TreeGrafter"/>
</dbReference>
<dbReference type="GO" id="GO:0005085">
    <property type="term" value="F:guanyl-nucleotide exchange factor activity"/>
    <property type="evidence" value="ECO:0007669"/>
    <property type="project" value="InterPro"/>
</dbReference>
<dbReference type="AlphaFoldDB" id="A0AAD5QZY8"/>
<dbReference type="GO" id="GO:0006914">
    <property type="term" value="P:autophagy"/>
    <property type="evidence" value="ECO:0007669"/>
    <property type="project" value="TreeGrafter"/>
</dbReference>
<dbReference type="Proteomes" id="UP001196413">
    <property type="component" value="Unassembled WGS sequence"/>
</dbReference>
<dbReference type="GO" id="GO:0006897">
    <property type="term" value="P:endocytosis"/>
    <property type="evidence" value="ECO:0007669"/>
    <property type="project" value="TreeGrafter"/>
</dbReference>
<dbReference type="GO" id="GO:0005768">
    <property type="term" value="C:endosome"/>
    <property type="evidence" value="ECO:0007669"/>
    <property type="project" value="TreeGrafter"/>
</dbReference>
<dbReference type="PANTHER" id="PTHR31855">
    <property type="entry name" value="GUANINE NUCLEOTIDE EXCHANGE C9ORF72"/>
    <property type="match status" value="1"/>
</dbReference>
<feature type="region of interest" description="Disordered" evidence="1">
    <location>
        <begin position="205"/>
        <end position="227"/>
    </location>
</feature>
<evidence type="ECO:0000313" key="2">
    <source>
        <dbReference type="EMBL" id="KAJ1366946.1"/>
    </source>
</evidence>
<evidence type="ECO:0000256" key="1">
    <source>
        <dbReference type="SAM" id="MobiDB-lite"/>
    </source>
</evidence>
<name>A0AAD5QZY8_PARTN</name>
<gene>
    <name evidence="2" type="ORF">KIN20_027754</name>
</gene>
<sequence>MEAEEYFSTYDALHKDDSTVRRLEIRLRNVSSIGKVVWSSFDFMCGPELKFVWEVTPSNSVSPLNLSSGEGSANDEESLVSSLSTQSAQYEDIDDPLQTNLTSTGELYDSMLMDDCLFRDYSLLSRDDGNTSEELRYLDELMQDSHISASDSNSTVTNSMVQEDVLATKSVSSTLTLSLVHDEEHLVQADEVADSTTVVDPVIGTPTELLNNSMPPSSDSSLQEHEDNLEMGSGATAVHLEYHGW</sequence>
<feature type="region of interest" description="Disordered" evidence="1">
    <location>
        <begin position="63"/>
        <end position="85"/>
    </location>
</feature>
<feature type="compositionally biased region" description="Polar residues" evidence="1">
    <location>
        <begin position="208"/>
        <end position="221"/>
    </location>
</feature>
<proteinExistence type="predicted"/>
<dbReference type="EMBL" id="JAHQIW010005724">
    <property type="protein sequence ID" value="KAJ1366946.1"/>
    <property type="molecule type" value="Genomic_DNA"/>
</dbReference>